<evidence type="ECO:0000313" key="2">
    <source>
        <dbReference type="EMBL" id="KAK8169622.1"/>
    </source>
</evidence>
<reference evidence="2 3" key="1">
    <citation type="journal article" date="2022" name="G3 (Bethesda)">
        <title>Enemy or ally: a genomic approach to elucidate the lifestyle of Phyllosticta citrichinaensis.</title>
        <authorList>
            <person name="Buijs V.A."/>
            <person name="Groenewald J.Z."/>
            <person name="Haridas S."/>
            <person name="LaButti K.M."/>
            <person name="Lipzen A."/>
            <person name="Martin F.M."/>
            <person name="Barry K."/>
            <person name="Grigoriev I.V."/>
            <person name="Crous P.W."/>
            <person name="Seidl M.F."/>
        </authorList>
    </citation>
    <scope>NUCLEOTIDE SEQUENCE [LARGE SCALE GENOMIC DNA]</scope>
    <source>
        <strain evidence="2 3">CBS 129764</strain>
    </source>
</reference>
<dbReference type="EMBL" id="JBBWUH010000004">
    <property type="protein sequence ID" value="KAK8169622.1"/>
    <property type="molecule type" value="Genomic_DNA"/>
</dbReference>
<comment type="caution">
    <text evidence="2">The sequence shown here is derived from an EMBL/GenBank/DDBJ whole genome shotgun (WGS) entry which is preliminary data.</text>
</comment>
<feature type="compositionally biased region" description="Acidic residues" evidence="1">
    <location>
        <begin position="202"/>
        <end position="220"/>
    </location>
</feature>
<sequence length="466" mass="51459">MSDQPTENATTLRPALQLLKEALDLVVFGQVGRASINPTAIQTLREVLSYVAEDGHDVSRVTLAVAIEGPEGQHHTDVLVALTPLDYEGDRDELFAPDAFIREASQVAASHPEVTTSPLEVIASPPDVIASPREVTASPPDPRLPTIPPEPPSRGPPPEQPPSVPQQAPPGPEQPPSRGPPSVAHQPPPVPEQPPSPSENEVTVEDEVAVEDSTDSEDGIISEPCRTMSNLERVTASRPRNPAHFGSGQYLGKPPPSDSKPSPTTPAALRNDQFYLSRWGIVEMLRHKAPFRYTNESRVDRTVWPNEDPRQQYTAEFYVCDVCYREQSEDPDARDDEMYCQCVSSLIFPKDSSVNIVEVEPSILSVKALQCFRGGSIIAELVGLVTFGKDIEEYPRALNVCRREVIYQISQDSEGNWTRYLRYTTCDQCSNLELKVFTWRGAERVVVKVIDSCIVSRGDELMLAYV</sequence>
<feature type="compositionally biased region" description="Pro residues" evidence="1">
    <location>
        <begin position="186"/>
        <end position="197"/>
    </location>
</feature>
<name>A0ABR1XWC7_9PEZI</name>
<evidence type="ECO:0000256" key="1">
    <source>
        <dbReference type="SAM" id="MobiDB-lite"/>
    </source>
</evidence>
<accession>A0ABR1XWC7</accession>
<gene>
    <name evidence="2" type="ORF">IWX90DRAFT_485546</name>
</gene>
<feature type="region of interest" description="Disordered" evidence="1">
    <location>
        <begin position="111"/>
        <end position="269"/>
    </location>
</feature>
<protein>
    <recommendedName>
        <fullName evidence="4">SET domain-containing protein</fullName>
    </recommendedName>
</protein>
<proteinExistence type="predicted"/>
<evidence type="ECO:0000313" key="3">
    <source>
        <dbReference type="Proteomes" id="UP001456524"/>
    </source>
</evidence>
<feature type="compositionally biased region" description="Pro residues" evidence="1">
    <location>
        <begin position="139"/>
        <end position="179"/>
    </location>
</feature>
<organism evidence="2 3">
    <name type="scientific">Phyllosticta citrichinensis</name>
    <dbReference type="NCBI Taxonomy" id="1130410"/>
    <lineage>
        <taxon>Eukaryota</taxon>
        <taxon>Fungi</taxon>
        <taxon>Dikarya</taxon>
        <taxon>Ascomycota</taxon>
        <taxon>Pezizomycotina</taxon>
        <taxon>Dothideomycetes</taxon>
        <taxon>Dothideomycetes incertae sedis</taxon>
        <taxon>Botryosphaeriales</taxon>
        <taxon>Phyllostictaceae</taxon>
        <taxon>Phyllosticta</taxon>
    </lineage>
</organism>
<keyword evidence="3" id="KW-1185">Reference proteome</keyword>
<evidence type="ECO:0008006" key="4">
    <source>
        <dbReference type="Google" id="ProtNLM"/>
    </source>
</evidence>
<dbReference type="Proteomes" id="UP001456524">
    <property type="component" value="Unassembled WGS sequence"/>
</dbReference>